<keyword evidence="2" id="KW-1185">Reference proteome</keyword>
<evidence type="ECO:0000313" key="2">
    <source>
        <dbReference type="Proteomes" id="UP000830631"/>
    </source>
</evidence>
<gene>
    <name evidence="1" type="ORF">KV397_05500</name>
</gene>
<reference evidence="1 2" key="1">
    <citation type="submission" date="2021-06" db="EMBL/GenBank/DDBJ databases">
        <title>Genome-based taxonomic framework of Microbacterium strains isolated from marine environment, the description of four new species and reclassification of four preexisting species.</title>
        <authorList>
            <person name="Lee S.D."/>
            <person name="Kim S.-M."/>
            <person name="Byeon Y.-S."/>
            <person name="Yang H.L."/>
            <person name="Kim I.S."/>
        </authorList>
    </citation>
    <scope>NUCLEOTIDE SEQUENCE [LARGE SCALE GENOMIC DNA]</scope>
    <source>
        <strain evidence="1 2">KSW4-10</strain>
    </source>
</reference>
<proteinExistence type="predicted"/>
<dbReference type="EMBL" id="CP078078">
    <property type="protein sequence ID" value="UPL17249.1"/>
    <property type="molecule type" value="Genomic_DNA"/>
</dbReference>
<dbReference type="Proteomes" id="UP000830631">
    <property type="component" value="Chromosome"/>
</dbReference>
<accession>A0ABY4IX33</accession>
<dbReference type="RefSeq" id="WP_261812360.1">
    <property type="nucleotide sequence ID" value="NZ_CP078078.1"/>
</dbReference>
<protein>
    <recommendedName>
        <fullName evidence="3">HK97 gp10 family phage protein</fullName>
    </recommendedName>
</protein>
<evidence type="ECO:0008006" key="3">
    <source>
        <dbReference type="Google" id="ProtNLM"/>
    </source>
</evidence>
<evidence type="ECO:0000313" key="1">
    <source>
        <dbReference type="EMBL" id="UPL17249.1"/>
    </source>
</evidence>
<organism evidence="1 2">
    <name type="scientific">Microbacterium aurugineum</name>
    <dbReference type="NCBI Taxonomy" id="2851642"/>
    <lineage>
        <taxon>Bacteria</taxon>
        <taxon>Bacillati</taxon>
        <taxon>Actinomycetota</taxon>
        <taxon>Actinomycetes</taxon>
        <taxon>Micrococcales</taxon>
        <taxon>Microbacteriaceae</taxon>
        <taxon>Microbacterium</taxon>
    </lineage>
</organism>
<sequence>MIPLLEQALHIAPETRRIWLKSLTSSQRESLQAQMTARQQELRIEPPTARAVAPGPKLNKSRYTSIRSGSFVNGRRVVRVGRHIVLLPSQALYKKTRDTLLYTYYLGVVGGYRANGAKLKKLALDADTRAYIARSLFNLKT</sequence>
<name>A0ABY4IX33_9MICO</name>